<sequence>MQPVIYSPDGAKVLTTLDELRAFLDAQSEPPVPETHALSIGTNPSPIADYMPNVFCDAMKHARPWESYTVTGSKDPRPLALDANGWPMKLEEGQAARTAMFIGQDGNYRGGEYWIAAAQGTGKVRIKNGSSTSIRTLHNGLLVEGSVYAAIDPDLGGVLLDIMETDPENPLRNIKIVHEADLHNTSTFTDEFLDSLSAYHGPLRFMDWQRINSSEEVEWSDRPKVTDCNYTRGVPLEIIIEPANITGKDLWICVPHLATDDYVANMVQMLAQDVEHGQNVYIEYSNETWNSIFKQATYVQDQGVAQGLSTSRFDAGRFFHAWRTQEVARIARRVWADNGGSGEIRPVLCGQAPSASWTDRMMVEMNLGGENCPYAIGIAPYFGGRIGTRGYAQSLAGVSLETALDSLFAKIINEDMPDIITWLNAQSEVARKWGLPLVAYEGGQHLVGIYSAMNNADLNALFDAAQHDPRMKDCYNMLFKAWRDAGGGIFCHYAHCSPMRQHGRWGAIEYYGQADTPKLVAIKEIQGTEK</sequence>
<reference evidence="1" key="1">
    <citation type="submission" date="2020-03" db="EMBL/GenBank/DDBJ databases">
        <title>The deep terrestrial virosphere.</title>
        <authorList>
            <person name="Holmfeldt K."/>
            <person name="Nilsson E."/>
            <person name="Simone D."/>
            <person name="Lopez-Fernandez M."/>
            <person name="Wu X."/>
            <person name="de Brujin I."/>
            <person name="Lundin D."/>
            <person name="Andersson A."/>
            <person name="Bertilsson S."/>
            <person name="Dopson M."/>
        </authorList>
    </citation>
    <scope>NUCLEOTIDE SEQUENCE</scope>
    <source>
        <strain evidence="1">MM415B00897</strain>
    </source>
</reference>
<gene>
    <name evidence="1" type="ORF">MM415B00897_0016</name>
</gene>
<organism evidence="1">
    <name type="scientific">viral metagenome</name>
    <dbReference type="NCBI Taxonomy" id="1070528"/>
    <lineage>
        <taxon>unclassified sequences</taxon>
        <taxon>metagenomes</taxon>
        <taxon>organismal metagenomes</taxon>
    </lineage>
</organism>
<evidence type="ECO:0000313" key="1">
    <source>
        <dbReference type="EMBL" id="QJA61705.1"/>
    </source>
</evidence>
<proteinExistence type="predicted"/>
<name>A0A6M3IXE3_9ZZZZ</name>
<protein>
    <submittedName>
        <fullName evidence="1">Uncharacterized protein</fullName>
    </submittedName>
</protein>
<accession>A0A6M3IXE3</accession>
<dbReference type="EMBL" id="MT141450">
    <property type="protein sequence ID" value="QJA61705.1"/>
    <property type="molecule type" value="Genomic_DNA"/>
</dbReference>
<dbReference type="AlphaFoldDB" id="A0A6M3IXE3"/>